<evidence type="ECO:0000313" key="2">
    <source>
        <dbReference type="EMBL" id="GBM50929.1"/>
    </source>
</evidence>
<accession>A0A4Y2GE06</accession>
<comment type="caution">
    <text evidence="2">The sequence shown here is derived from an EMBL/GenBank/DDBJ whole genome shotgun (WGS) entry which is preliminary data.</text>
</comment>
<organism evidence="2 4">
    <name type="scientific">Araneus ventricosus</name>
    <name type="common">Orbweaver spider</name>
    <name type="synonym">Epeira ventricosa</name>
    <dbReference type="NCBI Taxonomy" id="182803"/>
    <lineage>
        <taxon>Eukaryota</taxon>
        <taxon>Metazoa</taxon>
        <taxon>Ecdysozoa</taxon>
        <taxon>Arthropoda</taxon>
        <taxon>Chelicerata</taxon>
        <taxon>Arachnida</taxon>
        <taxon>Araneae</taxon>
        <taxon>Araneomorphae</taxon>
        <taxon>Entelegynae</taxon>
        <taxon>Araneoidea</taxon>
        <taxon>Araneidae</taxon>
        <taxon>Araneus</taxon>
    </lineage>
</organism>
<reference evidence="2 4" key="1">
    <citation type="journal article" date="2019" name="Sci. Rep.">
        <title>Orb-weaving spider Araneus ventricosus genome elucidates the spidroin gene catalogue.</title>
        <authorList>
            <person name="Kono N."/>
            <person name="Nakamura H."/>
            <person name="Ohtoshi R."/>
            <person name="Moran D.A.P."/>
            <person name="Shinohara A."/>
            <person name="Yoshida Y."/>
            <person name="Fujiwara M."/>
            <person name="Mori M."/>
            <person name="Tomita M."/>
            <person name="Arakawa K."/>
        </authorList>
    </citation>
    <scope>NUCLEOTIDE SEQUENCE [LARGE SCALE GENOMIC DNA]</scope>
</reference>
<gene>
    <name evidence="3" type="ORF">AVEN_136069_1</name>
    <name evidence="2" type="ORF">AVEN_216022_1</name>
</gene>
<dbReference type="EMBL" id="BGPR01098919">
    <property type="protein sequence ID" value="GBM50929.1"/>
    <property type="molecule type" value="Genomic_DNA"/>
</dbReference>
<evidence type="ECO:0000313" key="4">
    <source>
        <dbReference type="Proteomes" id="UP000499080"/>
    </source>
</evidence>
<proteinExistence type="predicted"/>
<protein>
    <submittedName>
        <fullName evidence="2">Uncharacterized protein</fullName>
    </submittedName>
</protein>
<evidence type="ECO:0000256" key="1">
    <source>
        <dbReference type="SAM" id="MobiDB-lite"/>
    </source>
</evidence>
<name>A0A4Y2GE06_ARAVE</name>
<feature type="region of interest" description="Disordered" evidence="1">
    <location>
        <begin position="87"/>
        <end position="109"/>
    </location>
</feature>
<dbReference type="EMBL" id="BGPR01098930">
    <property type="protein sequence ID" value="GBM50958.1"/>
    <property type="molecule type" value="Genomic_DNA"/>
</dbReference>
<feature type="compositionally biased region" description="Acidic residues" evidence="1">
    <location>
        <begin position="93"/>
        <end position="102"/>
    </location>
</feature>
<dbReference type="Proteomes" id="UP000499080">
    <property type="component" value="Unassembled WGS sequence"/>
</dbReference>
<keyword evidence="4" id="KW-1185">Reference proteome</keyword>
<feature type="non-terminal residue" evidence="2">
    <location>
        <position position="109"/>
    </location>
</feature>
<sequence length="109" mass="11933">MHRYETGFESSVIKVYNFVLLKTLPTYSQMELVFGSQSRSGVSWYLGGSKAISISEQPSDTRAYFGEDNVNGLFIVIEGGCAENDPAGSDDAGYCEDPEEEAVQDHGHV</sequence>
<dbReference type="AlphaFoldDB" id="A0A4Y2GE06"/>
<evidence type="ECO:0000313" key="3">
    <source>
        <dbReference type="EMBL" id="GBM50958.1"/>
    </source>
</evidence>